<name>A0A917AI84_9RHOB</name>
<reference evidence="2" key="2">
    <citation type="submission" date="2020-09" db="EMBL/GenBank/DDBJ databases">
        <authorList>
            <person name="Sun Q."/>
            <person name="Zhou Y."/>
        </authorList>
    </citation>
    <scope>NUCLEOTIDE SEQUENCE</scope>
    <source>
        <strain evidence="2">CGMCC 1.16012</strain>
    </source>
</reference>
<evidence type="ECO:0000313" key="2">
    <source>
        <dbReference type="EMBL" id="GGE53472.1"/>
    </source>
</evidence>
<comment type="caution">
    <text evidence="2">The sequence shown here is derived from an EMBL/GenBank/DDBJ whole genome shotgun (WGS) entry which is preliminary data.</text>
</comment>
<reference evidence="2" key="1">
    <citation type="journal article" date="2014" name="Int. J. Syst. Evol. Microbiol.">
        <title>Complete genome sequence of Corynebacterium casei LMG S-19264T (=DSM 44701T), isolated from a smear-ripened cheese.</title>
        <authorList>
            <consortium name="US DOE Joint Genome Institute (JGI-PGF)"/>
            <person name="Walter F."/>
            <person name="Albersmeier A."/>
            <person name="Kalinowski J."/>
            <person name="Ruckert C."/>
        </authorList>
    </citation>
    <scope>NUCLEOTIDE SEQUENCE</scope>
    <source>
        <strain evidence="2">CGMCC 1.16012</strain>
    </source>
</reference>
<dbReference type="Proteomes" id="UP000606730">
    <property type="component" value="Unassembled WGS sequence"/>
</dbReference>
<evidence type="ECO:0000256" key="1">
    <source>
        <dbReference type="SAM" id="MobiDB-lite"/>
    </source>
</evidence>
<organism evidence="2 3">
    <name type="scientific">Actibacterium pelagium</name>
    <dbReference type="NCBI Taxonomy" id="2029103"/>
    <lineage>
        <taxon>Bacteria</taxon>
        <taxon>Pseudomonadati</taxon>
        <taxon>Pseudomonadota</taxon>
        <taxon>Alphaproteobacteria</taxon>
        <taxon>Rhodobacterales</taxon>
        <taxon>Roseobacteraceae</taxon>
        <taxon>Actibacterium</taxon>
    </lineage>
</organism>
<keyword evidence="3" id="KW-1185">Reference proteome</keyword>
<gene>
    <name evidence="2" type="ORF">GCM10011517_21500</name>
</gene>
<accession>A0A917AI84</accession>
<dbReference type="AlphaFoldDB" id="A0A917AI84"/>
<dbReference type="EMBL" id="BMKN01000002">
    <property type="protein sequence ID" value="GGE53472.1"/>
    <property type="molecule type" value="Genomic_DNA"/>
</dbReference>
<evidence type="ECO:0000313" key="3">
    <source>
        <dbReference type="Proteomes" id="UP000606730"/>
    </source>
</evidence>
<proteinExistence type="predicted"/>
<protein>
    <submittedName>
        <fullName evidence="2">Uncharacterized protein</fullName>
    </submittedName>
</protein>
<sequence>MIQLQVRADPKLGEYLRDRRCLTDDQDYTDFIVEKDSKSQMLPASETERIYSSPGVIGP</sequence>
<feature type="region of interest" description="Disordered" evidence="1">
    <location>
        <begin position="39"/>
        <end position="59"/>
    </location>
</feature>